<dbReference type="AlphaFoldDB" id="Q2QAQ1"/>
<feature type="transmembrane region" description="Helical" evidence="1">
    <location>
        <begin position="325"/>
        <end position="342"/>
    </location>
</feature>
<feature type="transmembrane region" description="Helical" evidence="1">
    <location>
        <begin position="252"/>
        <end position="275"/>
    </location>
</feature>
<evidence type="ECO:0000313" key="2">
    <source>
        <dbReference type="EMBL" id="ABA61395.1"/>
    </source>
</evidence>
<accession>Q2QAQ1</accession>
<feature type="transmembrane region" description="Helical" evidence="1">
    <location>
        <begin position="34"/>
        <end position="55"/>
    </location>
</feature>
<keyword evidence="1" id="KW-0472">Membrane</keyword>
<feature type="transmembrane region" description="Helical" evidence="1">
    <location>
        <begin position="354"/>
        <end position="374"/>
    </location>
</feature>
<feature type="transmembrane region" description="Helical" evidence="1">
    <location>
        <begin position="295"/>
        <end position="318"/>
    </location>
</feature>
<organism evidence="2">
    <name type="scientific">uncultured marine group II euryarchaeote HF70_59C08</name>
    <dbReference type="NCBI Taxonomy" id="347540"/>
    <lineage>
        <taxon>Archaea</taxon>
        <taxon>Methanobacteriati</taxon>
        <taxon>Thermoplasmatota</taxon>
        <taxon>Candidatus Poseidoniia</taxon>
        <taxon>Candidatus Poseidoniales</taxon>
        <taxon>environmental samples</taxon>
    </lineage>
</organism>
<feature type="transmembrane region" description="Helical" evidence="1">
    <location>
        <begin position="61"/>
        <end position="84"/>
    </location>
</feature>
<keyword evidence="1 2" id="KW-0812">Transmembrane</keyword>
<reference evidence="2" key="1">
    <citation type="journal article" date="2006" name="Nature">
        <title>Proteorhodopsin lateral gene transfer between marine planktonic Bacteria and Archaea.</title>
        <authorList>
            <person name="Frigaard N.U."/>
            <person name="Martinez A."/>
            <person name="Mincer T.J."/>
            <person name="DeLong E.F."/>
        </authorList>
    </citation>
    <scope>NUCLEOTIDE SEQUENCE</scope>
</reference>
<name>Q2QAQ1_9ARCH</name>
<feature type="transmembrane region" description="Helical" evidence="1">
    <location>
        <begin position="417"/>
        <end position="442"/>
    </location>
</feature>
<keyword evidence="1" id="KW-1133">Transmembrane helix</keyword>
<proteinExistence type="predicted"/>
<sequence>MSLYRLFCRCTVVMDEVNSQPMFEFKPIQAFGRVWSVAEWVTLVLMLSLVDAFWLGAFLGFSFACFGSLIPMVCAIFVIAYLSARWDGPIYLRESIIIDEEEPEIGSNFPSKEEMKDWAKTNSEYFMAWNKRQYKASKTWIGQKREDWAEWRLQRKLAKYRAEPQPDPGVEVAVSEVMEESTDPLAEGAMAKMIDPEPEPQSTERIEEEQTLVVIPQPPVFATNRVEFNPRKPTMDFDWVPSFFRTATKAYFAINAFFFSLALFNYAYGMDLFFWPLENWFDFIAERLLGDYSGTFIGVKIRAIVLGTLLLCVSLLMLIGYRPSVTILLLGFTFLLSFLMRMNLTDPFSNGGDILKDSIWCFYFLVYGSIIFFARDPDIDHPLLGPQELISPSTYGGSGERLELMKPKRPARRARPLFFYEGVFLLISMVLWPLSLFSLAALASAELRLDMGLPGDFNSGSLSGQMFLGILFGLTMLSSYIVYKFDREARDAPMYAKEMEAYVTHMEHWININNDYYEREHARLTADLPKNNSSEE</sequence>
<evidence type="ECO:0000256" key="1">
    <source>
        <dbReference type="SAM" id="Phobius"/>
    </source>
</evidence>
<feature type="transmembrane region" description="Helical" evidence="1">
    <location>
        <begin position="462"/>
        <end position="483"/>
    </location>
</feature>
<protein>
    <submittedName>
        <fullName evidence="2">Hypothetical transmembrane protein</fullName>
    </submittedName>
</protein>
<dbReference type="EMBL" id="DQ156348">
    <property type="protein sequence ID" value="ABA61395.1"/>
    <property type="molecule type" value="Genomic_DNA"/>
</dbReference>